<gene>
    <name evidence="2" type="ORF">FRX97_05195</name>
</gene>
<dbReference type="Proteomes" id="UP000321168">
    <property type="component" value="Unassembled WGS sequence"/>
</dbReference>
<dbReference type="RefSeq" id="WP_147014124.1">
    <property type="nucleotide sequence ID" value="NZ_VORB01000004.1"/>
</dbReference>
<dbReference type="InterPro" id="IPR001296">
    <property type="entry name" value="Glyco_trans_1"/>
</dbReference>
<dbReference type="AlphaFoldDB" id="A0A5C6V7Z7"/>
<evidence type="ECO:0000313" key="3">
    <source>
        <dbReference type="Proteomes" id="UP000321168"/>
    </source>
</evidence>
<sequence>MGKINLCFFEPIGNTFGSERSMIELIKEISTNEKFFNKINTVCYTPKDSGINELLKDNKIKFYTWHKVDLHKRSKLRIFLHALKLLWFCFSRNIDVLHVNQTGGLAYGLFVKKFLPNISLVCYSRYYDDHKIYVKYGAKLNRIGSIICVSQKQKRDLIEVLPDYESNFRVLYNPFKLKLENISRSEFQNKSNFVVLGRIASEKNLMFIIKSWPKVVGSVANAKLEFYGDVVSDYDVKYLESLKSKILELKLNKLIFFKGYVKDPKDIISGSRAMILASSFEPMGRVIIESFMNNTIPLVSSYDTGALEIIKAMNLDKLVFERENSVSLTNKISMIEGLDYKSYMDIIDTGKKWIINNLDIEGKIADYFNIVSGS</sequence>
<feature type="domain" description="Glycosyl transferase family 1" evidence="1">
    <location>
        <begin position="188"/>
        <end position="353"/>
    </location>
</feature>
<protein>
    <submittedName>
        <fullName evidence="2">Glycosyltransferase</fullName>
    </submittedName>
</protein>
<dbReference type="SUPFAM" id="SSF53756">
    <property type="entry name" value="UDP-Glycosyltransferase/glycogen phosphorylase"/>
    <property type="match status" value="1"/>
</dbReference>
<keyword evidence="3" id="KW-1185">Reference proteome</keyword>
<dbReference type="Gene3D" id="3.40.50.2000">
    <property type="entry name" value="Glycogen Phosphorylase B"/>
    <property type="match status" value="2"/>
</dbReference>
<name>A0A5C6V7Z7_9FLAO</name>
<dbReference type="Pfam" id="PF00534">
    <property type="entry name" value="Glycos_transf_1"/>
    <property type="match status" value="1"/>
</dbReference>
<accession>A0A5C6V7Z7</accession>
<evidence type="ECO:0000259" key="1">
    <source>
        <dbReference type="Pfam" id="PF00534"/>
    </source>
</evidence>
<dbReference type="EMBL" id="VORB01000004">
    <property type="protein sequence ID" value="TXC81403.1"/>
    <property type="molecule type" value="Genomic_DNA"/>
</dbReference>
<organism evidence="2 3">
    <name type="scientific">Luteibaculum oceani</name>
    <dbReference type="NCBI Taxonomy" id="1294296"/>
    <lineage>
        <taxon>Bacteria</taxon>
        <taxon>Pseudomonadati</taxon>
        <taxon>Bacteroidota</taxon>
        <taxon>Flavobacteriia</taxon>
        <taxon>Flavobacteriales</taxon>
        <taxon>Luteibaculaceae</taxon>
        <taxon>Luteibaculum</taxon>
    </lineage>
</organism>
<reference evidence="2 3" key="1">
    <citation type="submission" date="2019-08" db="EMBL/GenBank/DDBJ databases">
        <title>Genome of Luteibaculum oceani JCM 18817.</title>
        <authorList>
            <person name="Bowman J.P."/>
        </authorList>
    </citation>
    <scope>NUCLEOTIDE SEQUENCE [LARGE SCALE GENOMIC DNA]</scope>
    <source>
        <strain evidence="2 3">JCM 18817</strain>
    </source>
</reference>
<comment type="caution">
    <text evidence="2">The sequence shown here is derived from an EMBL/GenBank/DDBJ whole genome shotgun (WGS) entry which is preliminary data.</text>
</comment>
<dbReference type="GO" id="GO:0016757">
    <property type="term" value="F:glycosyltransferase activity"/>
    <property type="evidence" value="ECO:0007669"/>
    <property type="project" value="InterPro"/>
</dbReference>
<keyword evidence="2" id="KW-0808">Transferase</keyword>
<dbReference type="OrthoDB" id="9787111at2"/>
<dbReference type="PANTHER" id="PTHR12526">
    <property type="entry name" value="GLYCOSYLTRANSFERASE"/>
    <property type="match status" value="1"/>
</dbReference>
<proteinExistence type="predicted"/>
<evidence type="ECO:0000313" key="2">
    <source>
        <dbReference type="EMBL" id="TXC81403.1"/>
    </source>
</evidence>
<dbReference type="PANTHER" id="PTHR12526:SF630">
    <property type="entry name" value="GLYCOSYLTRANSFERASE"/>
    <property type="match status" value="1"/>
</dbReference>